<evidence type="ECO:0000256" key="1">
    <source>
        <dbReference type="ARBA" id="ARBA00022737"/>
    </source>
</evidence>
<feature type="repeat" description="TPR" evidence="3">
    <location>
        <begin position="700"/>
        <end position="733"/>
    </location>
</feature>
<keyword evidence="2 3" id="KW-0802">TPR repeat</keyword>
<accession>A0A815H092</accession>
<dbReference type="InterPro" id="IPR003540">
    <property type="entry name" value="ADP-ribosyltransferase"/>
</dbReference>
<dbReference type="PROSITE" id="PS50005">
    <property type="entry name" value="TPR"/>
    <property type="match status" value="7"/>
</dbReference>
<name>A0A815H092_ADIRI</name>
<dbReference type="Pfam" id="PF13374">
    <property type="entry name" value="TPR_10"/>
    <property type="match status" value="2"/>
</dbReference>
<dbReference type="GO" id="GO:0005576">
    <property type="term" value="C:extracellular region"/>
    <property type="evidence" value="ECO:0007669"/>
    <property type="project" value="InterPro"/>
</dbReference>
<feature type="repeat" description="TPR" evidence="3">
    <location>
        <begin position="532"/>
        <end position="565"/>
    </location>
</feature>
<dbReference type="PANTHER" id="PTHR45641:SF1">
    <property type="entry name" value="AAA+ ATPASE DOMAIN-CONTAINING PROTEIN"/>
    <property type="match status" value="1"/>
</dbReference>
<dbReference type="Proteomes" id="UP000663852">
    <property type="component" value="Unassembled WGS sequence"/>
</dbReference>
<feature type="repeat" description="TPR" evidence="3">
    <location>
        <begin position="784"/>
        <end position="817"/>
    </location>
</feature>
<dbReference type="InterPro" id="IPR019734">
    <property type="entry name" value="TPR_rpt"/>
</dbReference>
<dbReference type="EMBL" id="CAJNOJ010000260">
    <property type="protein sequence ID" value="CAF1347603.1"/>
    <property type="molecule type" value="Genomic_DNA"/>
</dbReference>
<dbReference type="InterPro" id="IPR011990">
    <property type="entry name" value="TPR-like_helical_dom_sf"/>
</dbReference>
<evidence type="ECO:0000313" key="6">
    <source>
        <dbReference type="EMBL" id="CAF1620504.1"/>
    </source>
</evidence>
<sequence length="845" mass="96000">MDNKTTTISNEPNEYKRINTEQMQDVIVVWLDTHTVIPYYQNAMTQLQHIANDIHTFTDNDQCVEFIIDSIDSKVCLIISAAVEQHVVPCIHDIANIDFIFIFSDDPDLGEHCTKKWSKVKGVFTDIEIISQQLGRIIRQYDFNAIPMSFVPSGKRLDQLDPSFMYTQIIKEVLLTIKFEDKHRKEFVNYYCDRFVDNETYRMKVKQLEDRYDKKTPIWWYTTERFVFGTLNRALRVMDGEVITLMGFFVADLHRQIDQLHKEQYRDVLSANSFTVYRGQGLTRKDFNKIVAAKGGLMSFNNFLSTSLKRDVSSMFLPTGVENHDVVSVRFVMTVDPKQSTTPFASVGRISQFPLEKEILFSMHSIFRINDVKLMEGNEQLYEVNLSLTSDTDEELSVLTKQIREESFPNIEGWFRLSLILSKMAQTDIAERICKARINESTCEDPTENIYNQLGVIKSQQGQYEEAMVLFKISLMFCLRSLPSSHPYVASSCSNIGALYLSMNDYTNALSFFEQALKIQLKSLPSNHPDVATSYNNIGAVYASMGDYSKALPFYEQALKIQRESFPANHPEMAGSYNNIGIVNLKVDNYTNALSFFKQALKIQQQSLPANHPDVASSHNNIGNAYVKAGDYEKALASFGQALNIWQQSLGSNHSDVASCHNNIGLVYSNMGNYLDALLSHQDALKIRQQLRPPNHRDVITSYSNIGGVHCDTSNYPEALSSYQQALEIQLKSLPSNHPDVATSYSNIGAVYDSMGDYPKALSLCEQALTIQQQSLPANHPDIATSYSIIGIIYFKMDQYSNAISCCKYALQVAEQALPPEHPNLQHYKKLFEDMQATTHRSIPS</sequence>
<dbReference type="EMBL" id="CAJNOR010007621">
    <property type="protein sequence ID" value="CAF1620504.1"/>
    <property type="molecule type" value="Genomic_DNA"/>
</dbReference>
<dbReference type="AlphaFoldDB" id="A0A815H092"/>
<gene>
    <name evidence="5" type="ORF">EDS130_LOCUS33091</name>
    <name evidence="6" type="ORF">XAT740_LOCUS50175</name>
</gene>
<dbReference type="Gene3D" id="3.90.176.10">
    <property type="entry name" value="Toxin ADP-ribosyltransferase, Chain A, domain 1"/>
    <property type="match status" value="1"/>
</dbReference>
<evidence type="ECO:0000313" key="7">
    <source>
        <dbReference type="Proteomes" id="UP000663828"/>
    </source>
</evidence>
<dbReference type="Pfam" id="PF13424">
    <property type="entry name" value="TPR_12"/>
    <property type="match status" value="3"/>
</dbReference>
<dbReference type="PROSITE" id="PS50293">
    <property type="entry name" value="TPR_REGION"/>
    <property type="match status" value="2"/>
</dbReference>
<keyword evidence="7" id="KW-1185">Reference proteome</keyword>
<dbReference type="SUPFAM" id="SSF48452">
    <property type="entry name" value="TPR-like"/>
    <property type="match status" value="1"/>
</dbReference>
<dbReference type="SUPFAM" id="SSF56399">
    <property type="entry name" value="ADP-ribosylation"/>
    <property type="match status" value="1"/>
</dbReference>
<dbReference type="Gene3D" id="1.25.40.10">
    <property type="entry name" value="Tetratricopeptide repeat domain"/>
    <property type="match status" value="4"/>
</dbReference>
<evidence type="ECO:0000259" key="4">
    <source>
        <dbReference type="Pfam" id="PF03496"/>
    </source>
</evidence>
<dbReference type="Proteomes" id="UP000663828">
    <property type="component" value="Unassembled WGS sequence"/>
</dbReference>
<reference evidence="5" key="1">
    <citation type="submission" date="2021-02" db="EMBL/GenBank/DDBJ databases">
        <authorList>
            <person name="Nowell W R."/>
        </authorList>
    </citation>
    <scope>NUCLEOTIDE SEQUENCE</scope>
</reference>
<organism evidence="5 8">
    <name type="scientific">Adineta ricciae</name>
    <name type="common">Rotifer</name>
    <dbReference type="NCBI Taxonomy" id="249248"/>
    <lineage>
        <taxon>Eukaryota</taxon>
        <taxon>Metazoa</taxon>
        <taxon>Spiralia</taxon>
        <taxon>Gnathifera</taxon>
        <taxon>Rotifera</taxon>
        <taxon>Eurotatoria</taxon>
        <taxon>Bdelloidea</taxon>
        <taxon>Adinetida</taxon>
        <taxon>Adinetidae</taxon>
        <taxon>Adineta</taxon>
    </lineage>
</organism>
<dbReference type="Pfam" id="PF13181">
    <property type="entry name" value="TPR_8"/>
    <property type="match status" value="1"/>
</dbReference>
<dbReference type="OrthoDB" id="19588at2759"/>
<feature type="repeat" description="TPR" evidence="3">
    <location>
        <begin position="742"/>
        <end position="775"/>
    </location>
</feature>
<feature type="repeat" description="TPR" evidence="3">
    <location>
        <begin position="490"/>
        <end position="523"/>
    </location>
</feature>
<dbReference type="SMART" id="SM00028">
    <property type="entry name" value="TPR"/>
    <property type="match status" value="9"/>
</dbReference>
<keyword evidence="1" id="KW-0677">Repeat</keyword>
<dbReference type="Pfam" id="PF03496">
    <property type="entry name" value="ADPrib_exo_Tox"/>
    <property type="match status" value="1"/>
</dbReference>
<feature type="repeat" description="TPR" evidence="3">
    <location>
        <begin position="574"/>
        <end position="607"/>
    </location>
</feature>
<protein>
    <recommendedName>
        <fullName evidence="4">ADP ribosyltransferase domain-containing protein</fullName>
    </recommendedName>
</protein>
<evidence type="ECO:0000313" key="5">
    <source>
        <dbReference type="EMBL" id="CAF1347603.1"/>
    </source>
</evidence>
<feature type="domain" description="ADP ribosyltransferase" evidence="4">
    <location>
        <begin position="230"/>
        <end position="381"/>
    </location>
</feature>
<comment type="caution">
    <text evidence="5">The sequence shown here is derived from an EMBL/GenBank/DDBJ whole genome shotgun (WGS) entry which is preliminary data.</text>
</comment>
<evidence type="ECO:0000256" key="3">
    <source>
        <dbReference type="PROSITE-ProRule" id="PRU00339"/>
    </source>
</evidence>
<proteinExistence type="predicted"/>
<evidence type="ECO:0000313" key="8">
    <source>
        <dbReference type="Proteomes" id="UP000663852"/>
    </source>
</evidence>
<dbReference type="PANTHER" id="PTHR45641">
    <property type="entry name" value="TETRATRICOPEPTIDE REPEAT PROTEIN (AFU_ORTHOLOGUE AFUA_6G03870)"/>
    <property type="match status" value="1"/>
</dbReference>
<evidence type="ECO:0000256" key="2">
    <source>
        <dbReference type="ARBA" id="ARBA00022803"/>
    </source>
</evidence>
<dbReference type="PROSITE" id="PS51996">
    <property type="entry name" value="TR_MART"/>
    <property type="match status" value="1"/>
</dbReference>
<feature type="repeat" description="TPR" evidence="3">
    <location>
        <begin position="616"/>
        <end position="649"/>
    </location>
</feature>